<feature type="region of interest" description="Disordered" evidence="5">
    <location>
        <begin position="1"/>
        <end position="22"/>
    </location>
</feature>
<feature type="compositionally biased region" description="Basic and acidic residues" evidence="5">
    <location>
        <begin position="220"/>
        <end position="241"/>
    </location>
</feature>
<feature type="region of interest" description="Disordered" evidence="5">
    <location>
        <begin position="371"/>
        <end position="391"/>
    </location>
</feature>
<comment type="subcellular location">
    <subcellularLocation>
        <location evidence="1">Nucleus</location>
        <location evidence="1">Nucleolus</location>
    </subcellularLocation>
</comment>
<dbReference type="STRING" id="7370.A0A1I8N0R1"/>
<dbReference type="OrthoDB" id="21467at2759"/>
<dbReference type="InterPro" id="IPR012677">
    <property type="entry name" value="Nucleotide-bd_a/b_plait_sf"/>
</dbReference>
<dbReference type="KEGG" id="mde:101896236"/>
<evidence type="ECO:0000259" key="6">
    <source>
        <dbReference type="PROSITE" id="PS50102"/>
    </source>
</evidence>
<dbReference type="RefSeq" id="XP_005186157.2">
    <property type="nucleotide sequence ID" value="XM_005186100.4"/>
</dbReference>
<evidence type="ECO:0000256" key="2">
    <source>
        <dbReference type="ARBA" id="ARBA00022884"/>
    </source>
</evidence>
<dbReference type="PROSITE" id="PS50102">
    <property type="entry name" value="RRM"/>
    <property type="match status" value="1"/>
</dbReference>
<keyword evidence="3" id="KW-0539">Nucleus</keyword>
<dbReference type="InterPro" id="IPR035979">
    <property type="entry name" value="RBD_domain_sf"/>
</dbReference>
<dbReference type="PANTHER" id="PTHR46754">
    <property type="entry name" value="MKI67 FHA DOMAIN-INTERACTING NUCLEOLAR PHOSPHOPROTEIN"/>
    <property type="match status" value="1"/>
</dbReference>
<feature type="domain" description="RRM" evidence="6">
    <location>
        <begin position="45"/>
        <end position="123"/>
    </location>
</feature>
<dbReference type="Pfam" id="PF00076">
    <property type="entry name" value="RRM_1"/>
    <property type="match status" value="1"/>
</dbReference>
<dbReference type="VEuPathDB" id="VectorBase:MDOMA2_013459"/>
<proteinExistence type="predicted"/>
<feature type="compositionally biased region" description="Basic residues" evidence="5">
    <location>
        <begin position="373"/>
        <end position="391"/>
    </location>
</feature>
<feature type="compositionally biased region" description="Acidic residues" evidence="5">
    <location>
        <begin position="249"/>
        <end position="299"/>
    </location>
</feature>
<name>A0A1I8N0R1_MUSDO</name>
<evidence type="ECO:0000256" key="1">
    <source>
        <dbReference type="ARBA" id="ARBA00004604"/>
    </source>
</evidence>
<gene>
    <name evidence="7" type="primary">101896236</name>
</gene>
<dbReference type="VEuPathDB" id="VectorBase:MDOA010350"/>
<evidence type="ECO:0000256" key="5">
    <source>
        <dbReference type="SAM" id="MobiDB-lite"/>
    </source>
</evidence>
<reference evidence="7" key="1">
    <citation type="submission" date="2020-05" db="UniProtKB">
        <authorList>
            <consortium name="EnsemblMetazoa"/>
        </authorList>
    </citation>
    <scope>IDENTIFICATION</scope>
    <source>
        <strain evidence="7">Aabys</strain>
    </source>
</reference>
<accession>A0A1I8N0R1</accession>
<dbReference type="GO" id="GO:0005730">
    <property type="term" value="C:nucleolus"/>
    <property type="evidence" value="ECO:0007669"/>
    <property type="project" value="UniProtKB-SubCell"/>
</dbReference>
<dbReference type="GO" id="GO:0003723">
    <property type="term" value="F:RNA binding"/>
    <property type="evidence" value="ECO:0007669"/>
    <property type="project" value="UniProtKB-UniRule"/>
</dbReference>
<dbReference type="EnsemblMetazoa" id="MDOA010350-RA">
    <property type="protein sequence ID" value="MDOA010350-PA"/>
    <property type="gene ID" value="MDOA010350"/>
</dbReference>
<dbReference type="InterPro" id="IPR000504">
    <property type="entry name" value="RRM_dom"/>
</dbReference>
<evidence type="ECO:0000313" key="7">
    <source>
        <dbReference type="EnsemblMetazoa" id="MDOA010350-PA"/>
    </source>
</evidence>
<evidence type="ECO:0000256" key="4">
    <source>
        <dbReference type="PROSITE-ProRule" id="PRU00176"/>
    </source>
</evidence>
<keyword evidence="2 4" id="KW-0694">RNA-binding</keyword>
<dbReference type="eggNOG" id="KOG4208">
    <property type="taxonomic scope" value="Eukaryota"/>
</dbReference>
<dbReference type="AlphaFoldDB" id="A0A1I8N0R1"/>
<dbReference type="SUPFAM" id="SSF54928">
    <property type="entry name" value="RNA-binding domain, RBD"/>
    <property type="match status" value="1"/>
</dbReference>
<evidence type="ECO:0000256" key="3">
    <source>
        <dbReference type="ARBA" id="ARBA00023242"/>
    </source>
</evidence>
<feature type="region of interest" description="Disordered" evidence="5">
    <location>
        <begin position="206"/>
        <end position="353"/>
    </location>
</feature>
<feature type="compositionally biased region" description="Polar residues" evidence="5">
    <location>
        <begin position="310"/>
        <end position="319"/>
    </location>
</feature>
<organism evidence="7">
    <name type="scientific">Musca domestica</name>
    <name type="common">House fly</name>
    <dbReference type="NCBI Taxonomy" id="7370"/>
    <lineage>
        <taxon>Eukaryota</taxon>
        <taxon>Metazoa</taxon>
        <taxon>Ecdysozoa</taxon>
        <taxon>Arthropoda</taxon>
        <taxon>Hexapoda</taxon>
        <taxon>Insecta</taxon>
        <taxon>Pterygota</taxon>
        <taxon>Neoptera</taxon>
        <taxon>Endopterygota</taxon>
        <taxon>Diptera</taxon>
        <taxon>Brachycera</taxon>
        <taxon>Muscomorpha</taxon>
        <taxon>Muscoidea</taxon>
        <taxon>Muscidae</taxon>
        <taxon>Musca</taxon>
    </lineage>
</organism>
<dbReference type="CDD" id="cd12307">
    <property type="entry name" value="RRM_NIFK_like"/>
    <property type="match status" value="1"/>
</dbReference>
<sequence length="391" mass="44650">MAPVIKQKTKKSSKQELPVTDKETVVSSQLQKKINKQPVKKEDRGVVFIKHLPHGFFEQQLKNYFEQFGKVTRLRLARSKRTGNSKGYAFVEFEYPEVAQVAAETMDNYLMFKKLVKAAYIPPEKQQYNYFRSTVRQIKNKSGKTVWVSSKTASVQRKMKEHNDWSGENFTKRTNKQLKKLQKMAKKCAHLGIDINKIIIEPKVQSENDEAAGSSKTSKRKSEKEAKTDGKKGKKQPKLEDLLGNTIQEDSEDEDYIAMAGDDDNEQSSDEESYGFLKEDDDDEDDSDNEEEESEEEEEQKPVKGKKSKTNFSKSLKNSNIERFDQMLKRKPHAGGIQKPNKKLTKPATVSNPKNKMQLYAAKEIAQPLSKVQGKKAKNSGKALKKSKKVK</sequence>
<protein>
    <recommendedName>
        <fullName evidence="6">RRM domain-containing protein</fullName>
    </recommendedName>
</protein>
<dbReference type="Gene3D" id="3.30.70.330">
    <property type="match status" value="1"/>
</dbReference>
<dbReference type="SMART" id="SM00360">
    <property type="entry name" value="RRM"/>
    <property type="match status" value="1"/>
</dbReference>